<dbReference type="HOGENOM" id="CLU_1217880_0_0_0"/>
<name>A0A0S6VR33_9BACT</name>
<keyword evidence="1" id="KW-0472">Membrane</keyword>
<evidence type="ECO:0000256" key="1">
    <source>
        <dbReference type="SAM" id="Phobius"/>
    </source>
</evidence>
<feature type="transmembrane region" description="Helical" evidence="1">
    <location>
        <begin position="212"/>
        <end position="235"/>
    </location>
</feature>
<feature type="transmembrane region" description="Helical" evidence="1">
    <location>
        <begin position="12"/>
        <end position="30"/>
    </location>
</feature>
<dbReference type="AlphaFoldDB" id="A0A0S6VR33"/>
<evidence type="ECO:0000313" key="3">
    <source>
        <dbReference type="Proteomes" id="UP000030700"/>
    </source>
</evidence>
<sequence>MRHSSKQHVIRVIIIVFAALVLISLIGWLGNGLVIGRRENQTDIRLEIGLWTKGTLIEQTFSASQNNLARIDFWIDSYRPWDSPFLECRLFELDPQFPKALSYGDLHAHLKEVRLKRLNGWLLSPHMFNAFAFEPISDSQGKRYLFTIQSPALKRGGSSIIMASPKKRLDNELFFINGIHKEGDLAFRAMYAQPRLQVLHKILTHIALRKPALFAFPLTNYLIFGGYFVMLVLLIRQL</sequence>
<dbReference type="Proteomes" id="UP000030700">
    <property type="component" value="Unassembled WGS sequence"/>
</dbReference>
<keyword evidence="3" id="KW-1185">Reference proteome</keyword>
<dbReference type="STRING" id="1499966.U14_00992"/>
<reference evidence="2 3" key="1">
    <citation type="journal article" date="2015" name="PeerJ">
        <title>First genomic representation of candidate bacterial phylum KSB3 points to enhanced environmental sensing as a trigger of wastewater bulking.</title>
        <authorList>
            <person name="Sekiguchi Y."/>
            <person name="Ohashi A."/>
            <person name="Parks D.H."/>
            <person name="Yamauchi T."/>
            <person name="Tyson G.W."/>
            <person name="Hugenholtz P."/>
        </authorList>
    </citation>
    <scope>NUCLEOTIDE SEQUENCE [LARGE SCALE GENOMIC DNA]</scope>
</reference>
<accession>A0A0S6VR33</accession>
<keyword evidence="1" id="KW-0812">Transmembrane</keyword>
<dbReference type="EMBL" id="DF820455">
    <property type="protein sequence ID" value="GAK49768.1"/>
    <property type="molecule type" value="Genomic_DNA"/>
</dbReference>
<proteinExistence type="predicted"/>
<gene>
    <name evidence="2" type="ORF">U14_00992</name>
</gene>
<evidence type="ECO:0000313" key="2">
    <source>
        <dbReference type="EMBL" id="GAK49768.1"/>
    </source>
</evidence>
<protein>
    <submittedName>
        <fullName evidence="2">Uncharacterized protein</fullName>
    </submittedName>
</protein>
<keyword evidence="1" id="KW-1133">Transmembrane helix</keyword>
<organism evidence="2 3">
    <name type="scientific">Candidatus Moduliflexus flocculans</name>
    <dbReference type="NCBI Taxonomy" id="1499966"/>
    <lineage>
        <taxon>Bacteria</taxon>
        <taxon>Candidatus Moduliflexota</taxon>
        <taxon>Candidatus Moduliflexia</taxon>
        <taxon>Candidatus Moduliflexales</taxon>
        <taxon>Candidatus Moduliflexaceae</taxon>
    </lineage>
</organism>